<dbReference type="EMBL" id="GG738932">
    <property type="protein sequence ID" value="EFC36362.1"/>
    <property type="molecule type" value="Genomic_DNA"/>
</dbReference>
<proteinExistence type="predicted"/>
<sequence>MKKHFASPLHHEYNFHVEESLGEDETTIRLAREGGDELSFYLEENILGVLIPAFQSLLKEYSTVDPKSEEEQEYEKLKSTIYSKIDPINWIAMYLIRNNPKHSKNLENNPYSKLLKEHIEKIRPEIMKNREGKSESQIKQEIKDMAKEKLPKLLEQ</sequence>
<dbReference type="GeneID" id="8862245"/>
<protein>
    <submittedName>
        <fullName evidence="1">Predicted protein</fullName>
    </submittedName>
</protein>
<dbReference type="OMA" id="PINWIAM"/>
<dbReference type="KEGG" id="ngr:NAEGRDRAFT_75998"/>
<dbReference type="VEuPathDB" id="AmoebaDB:NAEGRDRAFT_75998"/>
<dbReference type="RefSeq" id="XP_002669106.1">
    <property type="nucleotide sequence ID" value="XM_002669060.1"/>
</dbReference>
<evidence type="ECO:0000313" key="1">
    <source>
        <dbReference type="EMBL" id="EFC36362.1"/>
    </source>
</evidence>
<keyword evidence="2" id="KW-1185">Reference proteome</keyword>
<dbReference type="OrthoDB" id="2155538at2759"/>
<dbReference type="CDD" id="cd22968">
    <property type="entry name" value="DD_EFCAB5"/>
    <property type="match status" value="1"/>
</dbReference>
<dbReference type="InParanoid" id="D2W3M8"/>
<dbReference type="AlphaFoldDB" id="D2W3M8"/>
<accession>D2W3M8</accession>
<evidence type="ECO:0000313" key="2">
    <source>
        <dbReference type="Proteomes" id="UP000006671"/>
    </source>
</evidence>
<reference evidence="1 2" key="1">
    <citation type="journal article" date="2010" name="Cell">
        <title>The genome of Naegleria gruberi illuminates early eukaryotic versatility.</title>
        <authorList>
            <person name="Fritz-Laylin L.K."/>
            <person name="Prochnik S.E."/>
            <person name="Ginger M.L."/>
            <person name="Dacks J.B."/>
            <person name="Carpenter M.L."/>
            <person name="Field M.C."/>
            <person name="Kuo A."/>
            <person name="Paredez A."/>
            <person name="Chapman J."/>
            <person name="Pham J."/>
            <person name="Shu S."/>
            <person name="Neupane R."/>
            <person name="Cipriano M."/>
            <person name="Mancuso J."/>
            <person name="Tu H."/>
            <person name="Salamov A."/>
            <person name="Lindquist E."/>
            <person name="Shapiro H."/>
            <person name="Lucas S."/>
            <person name="Grigoriev I.V."/>
            <person name="Cande W.Z."/>
            <person name="Fulton C."/>
            <person name="Rokhsar D.S."/>
            <person name="Dawson S.C."/>
        </authorList>
    </citation>
    <scope>NUCLEOTIDE SEQUENCE [LARGE SCALE GENOMIC DNA]</scope>
    <source>
        <strain evidence="1 2">NEG-M</strain>
    </source>
</reference>
<gene>
    <name evidence="1" type="ORF">NAEGRDRAFT_75998</name>
</gene>
<organism evidence="2">
    <name type="scientific">Naegleria gruberi</name>
    <name type="common">Amoeba</name>
    <dbReference type="NCBI Taxonomy" id="5762"/>
    <lineage>
        <taxon>Eukaryota</taxon>
        <taxon>Discoba</taxon>
        <taxon>Heterolobosea</taxon>
        <taxon>Tetramitia</taxon>
        <taxon>Eutetramitia</taxon>
        <taxon>Vahlkampfiidae</taxon>
        <taxon>Naegleria</taxon>
    </lineage>
</organism>
<dbReference type="Proteomes" id="UP000006671">
    <property type="component" value="Unassembled WGS sequence"/>
</dbReference>
<name>D2W3M8_NAEGR</name>